<dbReference type="RefSeq" id="WP_140595426.1">
    <property type="nucleotide sequence ID" value="NZ_VFWZ01000007.1"/>
</dbReference>
<feature type="domain" description="FecR protein" evidence="2">
    <location>
        <begin position="130"/>
        <end position="223"/>
    </location>
</feature>
<dbReference type="InterPro" id="IPR012373">
    <property type="entry name" value="Ferrdict_sens_TM"/>
</dbReference>
<evidence type="ECO:0000256" key="1">
    <source>
        <dbReference type="SAM" id="Phobius"/>
    </source>
</evidence>
<keyword evidence="1" id="KW-0812">Transmembrane</keyword>
<dbReference type="PIRSF" id="PIRSF018266">
    <property type="entry name" value="FecR"/>
    <property type="match status" value="1"/>
</dbReference>
<evidence type="ECO:0000313" key="4">
    <source>
        <dbReference type="EMBL" id="TPN83371.1"/>
    </source>
</evidence>
<dbReference type="InterPro" id="IPR032508">
    <property type="entry name" value="FecR_C"/>
</dbReference>
<evidence type="ECO:0000313" key="5">
    <source>
        <dbReference type="Proteomes" id="UP000315540"/>
    </source>
</evidence>
<organism evidence="4 5">
    <name type="scientific">Aquimarina algicola</name>
    <dbReference type="NCBI Taxonomy" id="2589995"/>
    <lineage>
        <taxon>Bacteria</taxon>
        <taxon>Pseudomonadati</taxon>
        <taxon>Bacteroidota</taxon>
        <taxon>Flavobacteriia</taxon>
        <taxon>Flavobacteriales</taxon>
        <taxon>Flavobacteriaceae</taxon>
        <taxon>Aquimarina</taxon>
    </lineage>
</organism>
<dbReference type="Gene3D" id="3.55.50.30">
    <property type="match status" value="1"/>
</dbReference>
<keyword evidence="1" id="KW-1133">Transmembrane helix</keyword>
<dbReference type="Proteomes" id="UP000315540">
    <property type="component" value="Unassembled WGS sequence"/>
</dbReference>
<evidence type="ECO:0000259" key="2">
    <source>
        <dbReference type="Pfam" id="PF04773"/>
    </source>
</evidence>
<dbReference type="PANTHER" id="PTHR30273">
    <property type="entry name" value="PERIPLASMIC SIGNAL SENSOR AND SIGMA FACTOR ACTIVATOR FECR-RELATED"/>
    <property type="match status" value="1"/>
</dbReference>
<dbReference type="InterPro" id="IPR006860">
    <property type="entry name" value="FecR"/>
</dbReference>
<dbReference type="Pfam" id="PF04773">
    <property type="entry name" value="FecR"/>
    <property type="match status" value="1"/>
</dbReference>
<feature type="transmembrane region" description="Helical" evidence="1">
    <location>
        <begin position="95"/>
        <end position="113"/>
    </location>
</feature>
<proteinExistence type="predicted"/>
<feature type="domain" description="Protein FecR C-terminal" evidence="3">
    <location>
        <begin position="268"/>
        <end position="334"/>
    </location>
</feature>
<reference evidence="4 5" key="1">
    <citation type="submission" date="2019-06" db="EMBL/GenBank/DDBJ databases">
        <authorList>
            <person name="Meng X."/>
        </authorList>
    </citation>
    <scope>NUCLEOTIDE SEQUENCE [LARGE SCALE GENOMIC DNA]</scope>
    <source>
        <strain evidence="4 5">M625</strain>
    </source>
</reference>
<dbReference type="OrthoDB" id="1097132at2"/>
<dbReference type="Pfam" id="PF16344">
    <property type="entry name" value="FecR_C"/>
    <property type="match status" value="1"/>
</dbReference>
<dbReference type="GO" id="GO:0016989">
    <property type="term" value="F:sigma factor antagonist activity"/>
    <property type="evidence" value="ECO:0007669"/>
    <property type="project" value="TreeGrafter"/>
</dbReference>
<dbReference type="PANTHER" id="PTHR30273:SF2">
    <property type="entry name" value="PROTEIN FECR"/>
    <property type="match status" value="1"/>
</dbReference>
<dbReference type="EMBL" id="VFWZ01000007">
    <property type="protein sequence ID" value="TPN83371.1"/>
    <property type="molecule type" value="Genomic_DNA"/>
</dbReference>
<accession>A0A504JAT6</accession>
<sequence length="340" mass="39172">MKEQEQYNLVIKFLKGETSPEENENIRNFLKDDTNQKVYDEIVLIWEASYKNIHIDQKKKEIELKKLTNRIDRIHNKEKISIVSTHKRKRTVQSIAKIAAILLVLVIPFSIYFRNYVGNPDIIDDLITKTTLQGQRSSIILSDGTKVYLNSNTQLTYPKTFSENKRQISLVGEAYFEVTKDSNRPFLIKTGNLITKVLGTTFNTKAFEEDSIISISLVEGKVKILDQANNDLDILEPSQEFVYKKSSNQYAKQAFDLDKVTAWKNNILIFDGERLDDISKTLERWYGVKIIIKNNAIKKCKLKAKFENEPLINVLNTLKFAGDFEFKIKDSIVEIDGTGC</sequence>
<protein>
    <submittedName>
        <fullName evidence="4">FecR family protein</fullName>
    </submittedName>
</protein>
<comment type="caution">
    <text evidence="4">The sequence shown here is derived from an EMBL/GenBank/DDBJ whole genome shotgun (WGS) entry which is preliminary data.</text>
</comment>
<keyword evidence="5" id="KW-1185">Reference proteome</keyword>
<gene>
    <name evidence="4" type="ORF">FHK87_19305</name>
</gene>
<dbReference type="Gene3D" id="2.60.120.1440">
    <property type="match status" value="1"/>
</dbReference>
<name>A0A504JAT6_9FLAO</name>
<keyword evidence="1" id="KW-0472">Membrane</keyword>
<dbReference type="AlphaFoldDB" id="A0A504JAT6"/>
<evidence type="ECO:0000259" key="3">
    <source>
        <dbReference type="Pfam" id="PF16344"/>
    </source>
</evidence>